<dbReference type="InterPro" id="IPR036514">
    <property type="entry name" value="SGNH_hydro_sf"/>
</dbReference>
<dbReference type="SUPFAM" id="SSF52266">
    <property type="entry name" value="SGNH hydrolase"/>
    <property type="match status" value="1"/>
</dbReference>
<dbReference type="Gene3D" id="3.40.50.1110">
    <property type="entry name" value="SGNH hydrolase"/>
    <property type="match status" value="1"/>
</dbReference>
<proteinExistence type="predicted"/>
<dbReference type="Pfam" id="PF13472">
    <property type="entry name" value="Lipase_GDSL_2"/>
    <property type="match status" value="1"/>
</dbReference>
<dbReference type="EMBL" id="FMAR01000007">
    <property type="protein sequence ID" value="SCC37316.1"/>
    <property type="molecule type" value="Genomic_DNA"/>
</dbReference>
<dbReference type="PANTHER" id="PTHR30383:SF2">
    <property type="entry name" value="CELLULOSE-BINDING PROTEIN"/>
    <property type="match status" value="1"/>
</dbReference>
<dbReference type="GO" id="GO:0004622">
    <property type="term" value="F:phosphatidylcholine lysophospholipase activity"/>
    <property type="evidence" value="ECO:0007669"/>
    <property type="project" value="TreeGrafter"/>
</dbReference>
<accession>A0A1C4E127</accession>
<name>A0A1C4E127_9BACT</name>
<organism evidence="2 3">
    <name type="scientific">Chitinophaga costaii</name>
    <dbReference type="NCBI Taxonomy" id="1335309"/>
    <lineage>
        <taxon>Bacteria</taxon>
        <taxon>Pseudomonadati</taxon>
        <taxon>Bacteroidota</taxon>
        <taxon>Chitinophagia</taxon>
        <taxon>Chitinophagales</taxon>
        <taxon>Chitinophagaceae</taxon>
        <taxon>Chitinophaga</taxon>
    </lineage>
</organism>
<dbReference type="AlphaFoldDB" id="A0A1C4E127"/>
<evidence type="ECO:0000313" key="2">
    <source>
        <dbReference type="EMBL" id="SCC37316.1"/>
    </source>
</evidence>
<keyword evidence="3" id="KW-1185">Reference proteome</keyword>
<reference evidence="2 3" key="1">
    <citation type="submission" date="2016-08" db="EMBL/GenBank/DDBJ databases">
        <authorList>
            <person name="Seilhamer J.J."/>
        </authorList>
    </citation>
    <scope>NUCLEOTIDE SEQUENCE [LARGE SCALE GENOMIC DNA]</scope>
    <source>
        <strain evidence="2 3">A37T2</strain>
    </source>
</reference>
<dbReference type="OrthoDB" id="1246242at2"/>
<dbReference type="InterPro" id="IPR051532">
    <property type="entry name" value="Ester_Hydrolysis_Enzymes"/>
</dbReference>
<sequence>MGVVLFGVTSFRPETCTWTAIGDSITYLNDHLDETGHRVTKGYLTAVVEQLPAIQYINQGHNGWTAVQIAKEIDKLGLTSSDVYTILLGTNDWWAGLPLGTLNDYKNGTSTGTTCGAFRVIIDKIRALNPHAKIILITPLQRGDFVYIADHRNHATGSYQAKNGQLLSQFADAVKEIGAYEHLTVVDLYYKSGITPANVVNFKYMKNPATGQYERYSFPAYQGIPYNPDTDEYPYPVAAINYTYDGLHPSDKGNKKIADMLVPQLKQH</sequence>
<gene>
    <name evidence="2" type="ORF">GA0116948_10722</name>
</gene>
<dbReference type="STRING" id="1335309.GA0116948_10722"/>
<feature type="domain" description="SGNH hydrolase-type esterase" evidence="1">
    <location>
        <begin position="20"/>
        <end position="255"/>
    </location>
</feature>
<dbReference type="PANTHER" id="PTHR30383">
    <property type="entry name" value="THIOESTERASE 1/PROTEASE 1/LYSOPHOSPHOLIPASE L1"/>
    <property type="match status" value="1"/>
</dbReference>
<protein>
    <submittedName>
        <fullName evidence="2">Lysophospholipase L1</fullName>
    </submittedName>
</protein>
<dbReference type="Proteomes" id="UP000242818">
    <property type="component" value="Unassembled WGS sequence"/>
</dbReference>
<dbReference type="InterPro" id="IPR013830">
    <property type="entry name" value="SGNH_hydro"/>
</dbReference>
<dbReference type="CDD" id="cd00229">
    <property type="entry name" value="SGNH_hydrolase"/>
    <property type="match status" value="1"/>
</dbReference>
<evidence type="ECO:0000313" key="3">
    <source>
        <dbReference type="Proteomes" id="UP000242818"/>
    </source>
</evidence>
<evidence type="ECO:0000259" key="1">
    <source>
        <dbReference type="Pfam" id="PF13472"/>
    </source>
</evidence>